<evidence type="ECO:0000313" key="3">
    <source>
        <dbReference type="EMBL" id="KAK2604007.1"/>
    </source>
</evidence>
<organism evidence="3 4">
    <name type="scientific">Conoideocrella luteorostrata</name>
    <dbReference type="NCBI Taxonomy" id="1105319"/>
    <lineage>
        <taxon>Eukaryota</taxon>
        <taxon>Fungi</taxon>
        <taxon>Dikarya</taxon>
        <taxon>Ascomycota</taxon>
        <taxon>Pezizomycotina</taxon>
        <taxon>Sordariomycetes</taxon>
        <taxon>Hypocreomycetidae</taxon>
        <taxon>Hypocreales</taxon>
        <taxon>Clavicipitaceae</taxon>
        <taxon>Conoideocrella</taxon>
    </lineage>
</organism>
<feature type="transmembrane region" description="Helical" evidence="2">
    <location>
        <begin position="423"/>
        <end position="446"/>
    </location>
</feature>
<keyword evidence="4" id="KW-1185">Reference proteome</keyword>
<dbReference type="Proteomes" id="UP001251528">
    <property type="component" value="Unassembled WGS sequence"/>
</dbReference>
<feature type="transmembrane region" description="Helical" evidence="2">
    <location>
        <begin position="120"/>
        <end position="143"/>
    </location>
</feature>
<dbReference type="EMBL" id="JASWJB010000052">
    <property type="protein sequence ID" value="KAK2604007.1"/>
    <property type="molecule type" value="Genomic_DNA"/>
</dbReference>
<evidence type="ECO:0000313" key="4">
    <source>
        <dbReference type="Proteomes" id="UP001251528"/>
    </source>
</evidence>
<evidence type="ECO:0000256" key="2">
    <source>
        <dbReference type="SAM" id="Phobius"/>
    </source>
</evidence>
<feature type="transmembrane region" description="Helical" evidence="2">
    <location>
        <begin position="279"/>
        <end position="298"/>
    </location>
</feature>
<feature type="transmembrane region" description="Helical" evidence="2">
    <location>
        <begin position="149"/>
        <end position="173"/>
    </location>
</feature>
<protein>
    <submittedName>
        <fullName evidence="3">Uncharacterized protein</fullName>
    </submittedName>
</protein>
<feature type="compositionally biased region" description="Basic and acidic residues" evidence="1">
    <location>
        <begin position="1"/>
        <end position="13"/>
    </location>
</feature>
<name>A0AAJ0CVF5_9HYPO</name>
<evidence type="ECO:0000256" key="1">
    <source>
        <dbReference type="SAM" id="MobiDB-lite"/>
    </source>
</evidence>
<feature type="transmembrane region" description="Helical" evidence="2">
    <location>
        <begin position="397"/>
        <end position="417"/>
    </location>
</feature>
<keyword evidence="2" id="KW-0812">Transmembrane</keyword>
<keyword evidence="2" id="KW-0472">Membrane</keyword>
<feature type="region of interest" description="Disordered" evidence="1">
    <location>
        <begin position="1"/>
        <end position="21"/>
    </location>
</feature>
<accession>A0AAJ0CVF5</accession>
<proteinExistence type="predicted"/>
<comment type="caution">
    <text evidence="3">The sequence shown here is derived from an EMBL/GenBank/DDBJ whole genome shotgun (WGS) entry which is preliminary data.</text>
</comment>
<sequence>MTAVVDDKLRTAPDQEPTGTELTQFGKLKHPIARLNQRFSSAVTTFLCSPVFLLLKLLPAVRADGDGTLDVPCSIDTDISLKATFDITTWINRGICIRTTSPGRQCNVALLNVLKNMSPLATAQCSGAAGVLALLPTIGALLGAPTNEIWRLLTIVPFGGVLAMFMSFGGAILPIRVEDYESAEGDGLRPASMPGRSFSLRRTEEMSKKGQLPETGSLTHPLLQRLEAKLHQEKSVHVSKHDIWLGLFAMLVLLLGAHAAMVVVEQGAMLPWFCWSRGWWMHFWYILVTFTAILDNYAQLPFKNYAKLYLSDVPYDITVAGGEDITKSLQKSGVLDSNTPPEDATGEAIGLALEQLKTVQAGVVYVNGSLERAQPRNAVLVMVSVVSRGTAKRSIRLLRLLSKTMSIAVFVVGTAFFSSAQLLAPPVAIMVLSLLLAAAVGTRAVATYITTVVGRSEPMIHVMVNSQSEANKIIAEIMMLTRHDRRDPNDPVRAIQIEVDGHVFVDCKRVTRRSRLFVAVLGIMAEPFDLASIVKRTSARGWSNYSGRSISEWRSQGMGDVETAEMLGPAHLQAS</sequence>
<gene>
    <name evidence="3" type="ORF">QQS21_003843</name>
</gene>
<dbReference type="AlphaFoldDB" id="A0AAJ0CVF5"/>
<keyword evidence="2" id="KW-1133">Transmembrane helix</keyword>
<reference evidence="3" key="1">
    <citation type="submission" date="2023-06" db="EMBL/GenBank/DDBJ databases">
        <title>Conoideocrella luteorostrata (Hypocreales: Clavicipitaceae), a potential biocontrol fungus for elongate hemlock scale in United States Christmas tree production areas.</title>
        <authorList>
            <person name="Barrett H."/>
            <person name="Lovett B."/>
            <person name="Macias A.M."/>
            <person name="Stajich J.E."/>
            <person name="Kasson M.T."/>
        </authorList>
    </citation>
    <scope>NUCLEOTIDE SEQUENCE</scope>
    <source>
        <strain evidence="3">ARSEF 14590</strain>
    </source>
</reference>
<feature type="transmembrane region" description="Helical" evidence="2">
    <location>
        <begin position="243"/>
        <end position="264"/>
    </location>
</feature>